<sequence length="104" mass="11379">MRIPRDAPCIVTVRLDLFARAPSHVSFPVRGTRACSSRIGVAASSPVVSTDRRGIVRVSGNAHRHGRSRAMPVLRMPSRTPRLQRCASFDPGHVSRVATPAAWR</sequence>
<name>A0AAQ0FHF8_BURCE</name>
<proteinExistence type="predicted"/>
<evidence type="ECO:0000313" key="1">
    <source>
        <dbReference type="EMBL" id="RAQ09398.1"/>
    </source>
</evidence>
<evidence type="ECO:0000313" key="2">
    <source>
        <dbReference type="Proteomes" id="UP000248899"/>
    </source>
</evidence>
<dbReference type="AlphaFoldDB" id="A0AAQ0FHF8"/>
<protein>
    <submittedName>
        <fullName evidence="1">Uncharacterized protein</fullName>
    </submittedName>
</protein>
<dbReference type="Proteomes" id="UP000248899">
    <property type="component" value="Unassembled WGS sequence"/>
</dbReference>
<accession>A0AAQ0FHF8</accession>
<gene>
    <name evidence="1" type="ORF">DPR02_16740</name>
</gene>
<dbReference type="EMBL" id="QLUZ01000008">
    <property type="protein sequence ID" value="RAQ09398.1"/>
    <property type="molecule type" value="Genomic_DNA"/>
</dbReference>
<reference evidence="1 2" key="1">
    <citation type="submission" date="2018-06" db="EMBL/GenBank/DDBJ databases">
        <title>Towards the identification of Burkholderia cepacia strain which caused fatal septicemia.</title>
        <authorList>
            <person name="Bui L.A.T."/>
            <person name="Zakharova I.B."/>
            <person name="Shpak I.M."/>
            <person name="Teteryatnikova N."/>
            <person name="Ustinov D.V."/>
            <person name="Kuzyutina Y.A."/>
            <person name="Nguyen H.N."/>
            <person name="Antonov A.S."/>
            <person name="Avdyusheva E.F."/>
            <person name="Victorov D.V."/>
        </authorList>
    </citation>
    <scope>NUCLEOTIDE SEQUENCE [LARGE SCALE GENOMIC DNA]</scope>
    <source>
        <strain evidence="1 2">PT02</strain>
    </source>
</reference>
<comment type="caution">
    <text evidence="1">The sequence shown here is derived from an EMBL/GenBank/DDBJ whole genome shotgun (WGS) entry which is preliminary data.</text>
</comment>
<organism evidence="1 2">
    <name type="scientific">Burkholderia cepacia</name>
    <name type="common">Pseudomonas cepacia</name>
    <dbReference type="NCBI Taxonomy" id="292"/>
    <lineage>
        <taxon>Bacteria</taxon>
        <taxon>Pseudomonadati</taxon>
        <taxon>Pseudomonadota</taxon>
        <taxon>Betaproteobacteria</taxon>
        <taxon>Burkholderiales</taxon>
        <taxon>Burkholderiaceae</taxon>
        <taxon>Burkholderia</taxon>
        <taxon>Burkholderia cepacia complex</taxon>
    </lineage>
</organism>